<evidence type="ECO:0000256" key="1">
    <source>
        <dbReference type="ARBA" id="ARBA00004496"/>
    </source>
</evidence>
<dbReference type="GO" id="GO:0005737">
    <property type="term" value="C:cytoplasm"/>
    <property type="evidence" value="ECO:0007669"/>
    <property type="project" value="UniProtKB-SubCell"/>
</dbReference>
<name>A0A1H9TTH0_9FIRM</name>
<dbReference type="InterPro" id="IPR053926">
    <property type="entry name" value="RecX_HTH_1st"/>
</dbReference>
<comment type="similarity">
    <text evidence="2 5">Belongs to the RecX family.</text>
</comment>
<dbReference type="AlphaFoldDB" id="A0A1H9TTH0"/>
<dbReference type="Pfam" id="PF21981">
    <property type="entry name" value="RecX_HTH3"/>
    <property type="match status" value="1"/>
</dbReference>
<dbReference type="PANTHER" id="PTHR33602">
    <property type="entry name" value="REGULATORY PROTEIN RECX FAMILY PROTEIN"/>
    <property type="match status" value="1"/>
</dbReference>
<dbReference type="EMBL" id="FOGW01000019">
    <property type="protein sequence ID" value="SES00399.1"/>
    <property type="molecule type" value="Genomic_DNA"/>
</dbReference>
<proteinExistence type="inferred from homology"/>
<dbReference type="InterPro" id="IPR003783">
    <property type="entry name" value="Regulatory_RecX"/>
</dbReference>
<dbReference type="InterPro" id="IPR036388">
    <property type="entry name" value="WH-like_DNA-bd_sf"/>
</dbReference>
<comment type="function">
    <text evidence="5">Modulates RecA activity.</text>
</comment>
<evidence type="ECO:0000259" key="7">
    <source>
        <dbReference type="Pfam" id="PF21981"/>
    </source>
</evidence>
<dbReference type="RefSeq" id="WP_022750441.1">
    <property type="nucleotide sequence ID" value="NZ_FOGW01000019.1"/>
</dbReference>
<feature type="domain" description="RecX second three-helical" evidence="6">
    <location>
        <begin position="108"/>
        <end position="147"/>
    </location>
</feature>
<organism evidence="9 10">
    <name type="scientific">Lachnobacterium bovis</name>
    <dbReference type="NCBI Taxonomy" id="140626"/>
    <lineage>
        <taxon>Bacteria</taxon>
        <taxon>Bacillati</taxon>
        <taxon>Bacillota</taxon>
        <taxon>Clostridia</taxon>
        <taxon>Lachnospirales</taxon>
        <taxon>Lachnospiraceae</taxon>
        <taxon>Lachnobacterium</taxon>
    </lineage>
</organism>
<dbReference type="Gene3D" id="1.10.10.10">
    <property type="entry name" value="Winged helix-like DNA-binding domain superfamily/Winged helix DNA-binding domain"/>
    <property type="match status" value="2"/>
</dbReference>
<gene>
    <name evidence="5" type="primary">recX</name>
    <name evidence="9" type="ORF">SAMN02910429_01770</name>
</gene>
<keyword evidence="4 5" id="KW-0963">Cytoplasm</keyword>
<dbReference type="HAMAP" id="MF_01114">
    <property type="entry name" value="RecX"/>
    <property type="match status" value="1"/>
</dbReference>
<dbReference type="Pfam" id="PF21982">
    <property type="entry name" value="RecX_HTH1"/>
    <property type="match status" value="1"/>
</dbReference>
<evidence type="ECO:0000259" key="8">
    <source>
        <dbReference type="Pfam" id="PF21982"/>
    </source>
</evidence>
<dbReference type="GO" id="GO:0006282">
    <property type="term" value="P:regulation of DNA repair"/>
    <property type="evidence" value="ECO:0007669"/>
    <property type="project" value="UniProtKB-UniRule"/>
</dbReference>
<evidence type="ECO:0000256" key="2">
    <source>
        <dbReference type="ARBA" id="ARBA00009695"/>
    </source>
</evidence>
<evidence type="ECO:0000313" key="9">
    <source>
        <dbReference type="EMBL" id="SES00399.1"/>
    </source>
</evidence>
<dbReference type="PANTHER" id="PTHR33602:SF1">
    <property type="entry name" value="REGULATORY PROTEIN RECX FAMILY PROTEIN"/>
    <property type="match status" value="1"/>
</dbReference>
<reference evidence="10" key="1">
    <citation type="submission" date="2016-10" db="EMBL/GenBank/DDBJ databases">
        <authorList>
            <person name="Varghese N."/>
            <person name="Submissions S."/>
        </authorList>
    </citation>
    <scope>NUCLEOTIDE SEQUENCE [LARGE SCALE GENOMIC DNA]</scope>
    <source>
        <strain evidence="10">S1b</strain>
    </source>
</reference>
<accession>A0A1H9TTH0</accession>
<keyword evidence="10" id="KW-1185">Reference proteome</keyword>
<dbReference type="InterPro" id="IPR053924">
    <property type="entry name" value="RecX_HTH_2nd"/>
</dbReference>
<evidence type="ECO:0000313" key="10">
    <source>
        <dbReference type="Proteomes" id="UP000182471"/>
    </source>
</evidence>
<protein>
    <recommendedName>
        <fullName evidence="3 5">Regulatory protein RecX</fullName>
    </recommendedName>
</protein>
<evidence type="ECO:0000256" key="5">
    <source>
        <dbReference type="HAMAP-Rule" id="MF_01114"/>
    </source>
</evidence>
<dbReference type="OrthoDB" id="9804967at2"/>
<evidence type="ECO:0000256" key="3">
    <source>
        <dbReference type="ARBA" id="ARBA00018111"/>
    </source>
</evidence>
<feature type="domain" description="RecX first three-helical" evidence="8">
    <location>
        <begin position="64"/>
        <end position="101"/>
    </location>
</feature>
<feature type="domain" description="RecX third three-helical" evidence="7">
    <location>
        <begin position="154"/>
        <end position="193"/>
    </location>
</feature>
<dbReference type="InterPro" id="IPR053925">
    <property type="entry name" value="RecX_HTH_3rd"/>
</dbReference>
<dbReference type="Pfam" id="PF02631">
    <property type="entry name" value="RecX_HTH2"/>
    <property type="match status" value="1"/>
</dbReference>
<comment type="subcellular location">
    <subcellularLocation>
        <location evidence="1 5">Cytoplasm</location>
    </subcellularLocation>
</comment>
<evidence type="ECO:0000259" key="6">
    <source>
        <dbReference type="Pfam" id="PF02631"/>
    </source>
</evidence>
<evidence type="ECO:0000256" key="4">
    <source>
        <dbReference type="ARBA" id="ARBA00022490"/>
    </source>
</evidence>
<sequence length="207" mass="24738">MNQISVESIMPVSQKKYKVRFDNGVVVELYKGDIKAFSLSEGKTLDEEQQVVFFEEFLGKRATKRAMHLLEKCDRTECEIRNKLKKNMYPEECIDIAINYLYSYHYLDDMRYAQNYVMFYNETRSKQKIKCDLQAKGVGREIINDVLEEYYQDNEMEQIKKLLEKKQFNPEGADAKEFNRVYSFLMRKGFKSSNVLKMMKKDNIYYD</sequence>
<dbReference type="Proteomes" id="UP000182471">
    <property type="component" value="Unassembled WGS sequence"/>
</dbReference>